<comment type="subcellular location">
    <subcellularLocation>
        <location evidence="1">Membrane</location>
        <topology evidence="1">Multi-pass membrane protein</topology>
    </subcellularLocation>
</comment>
<keyword evidence="2 5" id="KW-0812">Transmembrane</keyword>
<proteinExistence type="predicted"/>
<reference evidence="7 8" key="1">
    <citation type="submission" date="2019-09" db="EMBL/GenBank/DDBJ databases">
        <title>The hologenome of the rock-dwelling lichen Lasallia pustulata.</title>
        <authorList>
            <person name="Greshake Tzovaras B."/>
            <person name="Segers F."/>
            <person name="Bicker A."/>
            <person name="Dal Grande F."/>
            <person name="Otte J."/>
            <person name="Hankeln T."/>
            <person name="Schmitt I."/>
            <person name="Ebersberger I."/>
        </authorList>
    </citation>
    <scope>NUCLEOTIDE SEQUENCE [LARGE SCALE GENOMIC DNA]</scope>
    <source>
        <strain evidence="7">A1-1</strain>
    </source>
</reference>
<evidence type="ECO:0000313" key="7">
    <source>
        <dbReference type="EMBL" id="KAA6413826.1"/>
    </source>
</evidence>
<dbReference type="Pfam" id="PF01284">
    <property type="entry name" value="MARVEL"/>
    <property type="match status" value="1"/>
</dbReference>
<feature type="domain" description="MARVEL" evidence="6">
    <location>
        <begin position="19"/>
        <end position="149"/>
    </location>
</feature>
<feature type="transmembrane region" description="Helical" evidence="5">
    <location>
        <begin position="55"/>
        <end position="74"/>
    </location>
</feature>
<protein>
    <recommendedName>
        <fullName evidence="6">MARVEL domain-containing protein</fullName>
    </recommendedName>
</protein>
<keyword evidence="3 5" id="KW-1133">Transmembrane helix</keyword>
<evidence type="ECO:0000313" key="8">
    <source>
        <dbReference type="Proteomes" id="UP000324767"/>
    </source>
</evidence>
<evidence type="ECO:0000256" key="3">
    <source>
        <dbReference type="ARBA" id="ARBA00022989"/>
    </source>
</evidence>
<feature type="transmembrane region" description="Helical" evidence="5">
    <location>
        <begin position="20"/>
        <end position="43"/>
    </location>
</feature>
<dbReference type="AlphaFoldDB" id="A0A5M8PXP2"/>
<name>A0A5M8PXP2_9LECA</name>
<sequence length="184" mass="20425">MPVSTPDSPRHLSTPVLLSTVLRASELAFAAAVAGLIGHYLHAYRHVNIGPKGRFIYTEVVAGLSIVSALIWLLPFTFTGGLTSWPLDLLFFTAWTVAFGLLVAFVAPLHCGYIWNWYSISEKGMCEKWRAAAAFSVVSALFWLLSALLGYNLLRRAHDNVRDARDSGVTPGTRRRKWYQSQNA</sequence>
<keyword evidence="4 5" id="KW-0472">Membrane</keyword>
<evidence type="ECO:0000256" key="1">
    <source>
        <dbReference type="ARBA" id="ARBA00004141"/>
    </source>
</evidence>
<gene>
    <name evidence="7" type="ORF">FRX48_02188</name>
</gene>
<comment type="caution">
    <text evidence="7">The sequence shown here is derived from an EMBL/GenBank/DDBJ whole genome shotgun (WGS) entry which is preliminary data.</text>
</comment>
<evidence type="ECO:0000256" key="4">
    <source>
        <dbReference type="ARBA" id="ARBA00023136"/>
    </source>
</evidence>
<dbReference type="InterPro" id="IPR008253">
    <property type="entry name" value="Marvel"/>
</dbReference>
<accession>A0A5M8PXP2</accession>
<organism evidence="7 8">
    <name type="scientific">Lasallia pustulata</name>
    <dbReference type="NCBI Taxonomy" id="136370"/>
    <lineage>
        <taxon>Eukaryota</taxon>
        <taxon>Fungi</taxon>
        <taxon>Dikarya</taxon>
        <taxon>Ascomycota</taxon>
        <taxon>Pezizomycotina</taxon>
        <taxon>Lecanoromycetes</taxon>
        <taxon>OSLEUM clade</taxon>
        <taxon>Umbilicariomycetidae</taxon>
        <taxon>Umbilicariales</taxon>
        <taxon>Umbilicariaceae</taxon>
        <taxon>Lasallia</taxon>
    </lineage>
</organism>
<feature type="transmembrane region" description="Helical" evidence="5">
    <location>
        <begin position="94"/>
        <end position="117"/>
    </location>
</feature>
<evidence type="ECO:0000256" key="2">
    <source>
        <dbReference type="ARBA" id="ARBA00022692"/>
    </source>
</evidence>
<dbReference type="Proteomes" id="UP000324767">
    <property type="component" value="Unassembled WGS sequence"/>
</dbReference>
<dbReference type="EMBL" id="VXIT01000003">
    <property type="protein sequence ID" value="KAA6413826.1"/>
    <property type="molecule type" value="Genomic_DNA"/>
</dbReference>
<evidence type="ECO:0000256" key="5">
    <source>
        <dbReference type="SAM" id="Phobius"/>
    </source>
</evidence>
<dbReference type="GO" id="GO:0016020">
    <property type="term" value="C:membrane"/>
    <property type="evidence" value="ECO:0007669"/>
    <property type="project" value="UniProtKB-SubCell"/>
</dbReference>
<dbReference type="PANTHER" id="PTHR39608:SF1">
    <property type="entry name" value="INTEGRAL MEMBRANE PROTEIN (AFU_ORTHOLOGUE AFUA_5G08640)"/>
    <property type="match status" value="1"/>
</dbReference>
<feature type="transmembrane region" description="Helical" evidence="5">
    <location>
        <begin position="129"/>
        <end position="151"/>
    </location>
</feature>
<evidence type="ECO:0000259" key="6">
    <source>
        <dbReference type="Pfam" id="PF01284"/>
    </source>
</evidence>
<dbReference type="OrthoDB" id="4074965at2759"/>
<dbReference type="PANTHER" id="PTHR39608">
    <property type="entry name" value="INTEGRAL MEMBRANE PROTEIN (AFU_ORTHOLOGUE AFUA_5G08640)"/>
    <property type="match status" value="1"/>
</dbReference>